<accession>A0A1J7JKQ2</accession>
<dbReference type="InParanoid" id="A0A1J7JKQ2"/>
<dbReference type="Proteomes" id="UP000182658">
    <property type="component" value="Unassembled WGS sequence"/>
</dbReference>
<keyword evidence="1" id="KW-0732">Signal</keyword>
<dbReference type="STRING" id="1408157.A0A1J7JKQ2"/>
<dbReference type="SUPFAM" id="SSF50939">
    <property type="entry name" value="Sialidases"/>
    <property type="match status" value="1"/>
</dbReference>
<gene>
    <name evidence="2" type="ORF">CONLIGDRAFT_699850</name>
</gene>
<reference evidence="2 3" key="1">
    <citation type="submission" date="2016-10" db="EMBL/GenBank/DDBJ databases">
        <title>Draft genome sequence of Coniochaeta ligniaria NRRL30616, a lignocellulolytic fungus for bioabatement of inhibitors in plant biomass hydrolysates.</title>
        <authorList>
            <consortium name="DOE Joint Genome Institute"/>
            <person name="Jimenez D.J."/>
            <person name="Hector R.E."/>
            <person name="Riley R."/>
            <person name="Sun H."/>
            <person name="Grigoriev I.V."/>
            <person name="Van Elsas J.D."/>
            <person name="Nichols N.N."/>
        </authorList>
    </citation>
    <scope>NUCLEOTIDE SEQUENCE [LARGE SCALE GENOMIC DNA]</scope>
    <source>
        <strain evidence="2 3">NRRL 30616</strain>
    </source>
</reference>
<dbReference type="PANTHER" id="PTHR38792">
    <property type="entry name" value="BNR/ASP-BOX REPEAT DOMAIN PROTEIN (AFU_ORTHOLOGUE AFUA_7G06430)-RELATED"/>
    <property type="match status" value="1"/>
</dbReference>
<dbReference type="InterPro" id="IPR036278">
    <property type="entry name" value="Sialidase_sf"/>
</dbReference>
<feature type="chain" id="PRO_5012588744" evidence="1">
    <location>
        <begin position="24"/>
        <end position="388"/>
    </location>
</feature>
<evidence type="ECO:0000313" key="3">
    <source>
        <dbReference type="Proteomes" id="UP000182658"/>
    </source>
</evidence>
<protein>
    <submittedName>
        <fullName evidence="2">Neuraminidase</fullName>
    </submittedName>
</protein>
<dbReference type="EMBL" id="KV875096">
    <property type="protein sequence ID" value="OIW30416.1"/>
    <property type="molecule type" value="Genomic_DNA"/>
</dbReference>
<sequence length="388" mass="42361">MRSRICAVAIAFSLQTLTDPVLAHSPAPFSDFTNNTVFYPPADYTSWKTTYGRSLQLPDDSLLVTWENYPPEPPPADFPVFKSVDGGVTWVNYSVATDQVNNWGLRYQPHLYLLPQNFGGYAAGTILLAGASVPDDLSKAWLDLYASTDGGYSWEFVSHMVYGPGPELASNGDAAVWEPFLLMFDDQLVCYYSDQRDPSHGQKLSHITTRDLKTWSSPVDDVASAVYDDRPGMAIVAHIKSTNRYILTYEVCTDGQGCQAHYKTSSSPLTFGSISGNGQAIISSNTGVLPGASPYVIWTPNPRKQDGSGIIIMNGESSKSLFLNDDSAGSDGWIELPIDQLAAHSRMLSIINDNGKQKLLITGAGVFDTSADNFVNVGVMEIPTRRRC</sequence>
<name>A0A1J7JKQ2_9PEZI</name>
<feature type="signal peptide" evidence="1">
    <location>
        <begin position="1"/>
        <end position="23"/>
    </location>
</feature>
<keyword evidence="3" id="KW-1185">Reference proteome</keyword>
<evidence type="ECO:0000313" key="2">
    <source>
        <dbReference type="EMBL" id="OIW30416.1"/>
    </source>
</evidence>
<proteinExistence type="predicted"/>
<dbReference type="Gene3D" id="2.120.10.10">
    <property type="match status" value="1"/>
</dbReference>
<evidence type="ECO:0000256" key="1">
    <source>
        <dbReference type="SAM" id="SignalP"/>
    </source>
</evidence>
<dbReference type="PANTHER" id="PTHR38792:SF3">
    <property type="entry name" value="BNR_ASP-BOX REPEAT DOMAIN PROTEIN (AFU_ORTHOLOGUE AFUA_7G06430)-RELATED"/>
    <property type="match status" value="1"/>
</dbReference>
<dbReference type="OrthoDB" id="2130735at2759"/>
<dbReference type="AlphaFoldDB" id="A0A1J7JKQ2"/>
<organism evidence="2 3">
    <name type="scientific">Coniochaeta ligniaria NRRL 30616</name>
    <dbReference type="NCBI Taxonomy" id="1408157"/>
    <lineage>
        <taxon>Eukaryota</taxon>
        <taxon>Fungi</taxon>
        <taxon>Dikarya</taxon>
        <taxon>Ascomycota</taxon>
        <taxon>Pezizomycotina</taxon>
        <taxon>Sordariomycetes</taxon>
        <taxon>Sordariomycetidae</taxon>
        <taxon>Coniochaetales</taxon>
        <taxon>Coniochaetaceae</taxon>
        <taxon>Coniochaeta</taxon>
    </lineage>
</organism>